<dbReference type="PANTHER" id="PTHR43584">
    <property type="entry name" value="NUCLEOTIDYL TRANSFERASE"/>
    <property type="match status" value="1"/>
</dbReference>
<accession>A0A382PLU6</accession>
<dbReference type="Gene3D" id="3.90.550.10">
    <property type="entry name" value="Spore Coat Polysaccharide Biosynthesis Protein SpsA, Chain A"/>
    <property type="match status" value="1"/>
</dbReference>
<dbReference type="InterPro" id="IPR025877">
    <property type="entry name" value="MobA-like_NTP_Trfase"/>
</dbReference>
<proteinExistence type="predicted"/>
<name>A0A382PLU6_9ZZZZ</name>
<evidence type="ECO:0000256" key="1">
    <source>
        <dbReference type="ARBA" id="ARBA00022679"/>
    </source>
</evidence>
<dbReference type="InterPro" id="IPR029044">
    <property type="entry name" value="Nucleotide-diphossugar_trans"/>
</dbReference>
<feature type="non-terminal residue" evidence="4">
    <location>
        <position position="145"/>
    </location>
</feature>
<feature type="non-terminal residue" evidence="4">
    <location>
        <position position="1"/>
    </location>
</feature>
<keyword evidence="2" id="KW-0548">Nucleotidyltransferase</keyword>
<reference evidence="4" key="1">
    <citation type="submission" date="2018-05" db="EMBL/GenBank/DDBJ databases">
        <authorList>
            <person name="Lanie J.A."/>
            <person name="Ng W.-L."/>
            <person name="Kazmierczak K.M."/>
            <person name="Andrzejewski T.M."/>
            <person name="Davidsen T.M."/>
            <person name="Wayne K.J."/>
            <person name="Tettelin H."/>
            <person name="Glass J.I."/>
            <person name="Rusch D."/>
            <person name="Podicherti R."/>
            <person name="Tsui H.-C.T."/>
            <person name="Winkler M.E."/>
        </authorList>
    </citation>
    <scope>NUCLEOTIDE SEQUENCE</scope>
</reference>
<dbReference type="SUPFAM" id="SSF53448">
    <property type="entry name" value="Nucleotide-diphospho-sugar transferases"/>
    <property type="match status" value="1"/>
</dbReference>
<sequence>VVTTALIIAAGAGARLHKLTGSVPKPLLPLTGVPLLKRIILTANKAGIARFVIVTGHAADQLHEVLGSDPQLQDLIDWVHNDAWHQPNGVSVLAARERIDEPFALLMADHLFEEQTLERLLQVPLKSDECILAIDTNVVSVYDLD</sequence>
<feature type="domain" description="MobA-like NTP transferase" evidence="3">
    <location>
        <begin position="5"/>
        <end position="133"/>
    </location>
</feature>
<evidence type="ECO:0000259" key="3">
    <source>
        <dbReference type="Pfam" id="PF12804"/>
    </source>
</evidence>
<dbReference type="GO" id="GO:0016779">
    <property type="term" value="F:nucleotidyltransferase activity"/>
    <property type="evidence" value="ECO:0007669"/>
    <property type="project" value="UniProtKB-KW"/>
</dbReference>
<evidence type="ECO:0000256" key="2">
    <source>
        <dbReference type="ARBA" id="ARBA00022695"/>
    </source>
</evidence>
<keyword evidence="1" id="KW-0808">Transferase</keyword>
<dbReference type="Pfam" id="PF12804">
    <property type="entry name" value="NTP_transf_3"/>
    <property type="match status" value="1"/>
</dbReference>
<dbReference type="PANTHER" id="PTHR43584:SF8">
    <property type="entry name" value="N-ACETYLMURAMATE ALPHA-1-PHOSPHATE URIDYLYLTRANSFERASE"/>
    <property type="match status" value="1"/>
</dbReference>
<evidence type="ECO:0000313" key="4">
    <source>
        <dbReference type="EMBL" id="SVC73628.1"/>
    </source>
</evidence>
<dbReference type="InterPro" id="IPR050065">
    <property type="entry name" value="GlmU-like"/>
</dbReference>
<dbReference type="EMBL" id="UINC01107906">
    <property type="protein sequence ID" value="SVC73628.1"/>
    <property type="molecule type" value="Genomic_DNA"/>
</dbReference>
<dbReference type="AlphaFoldDB" id="A0A382PLU6"/>
<protein>
    <recommendedName>
        <fullName evidence="3">MobA-like NTP transferase domain-containing protein</fullName>
    </recommendedName>
</protein>
<organism evidence="4">
    <name type="scientific">marine metagenome</name>
    <dbReference type="NCBI Taxonomy" id="408172"/>
    <lineage>
        <taxon>unclassified sequences</taxon>
        <taxon>metagenomes</taxon>
        <taxon>ecological metagenomes</taxon>
    </lineage>
</organism>
<gene>
    <name evidence="4" type="ORF">METZ01_LOCUS326482</name>
</gene>